<dbReference type="Proteomes" id="UP000294823">
    <property type="component" value="Unassembled WGS sequence"/>
</dbReference>
<dbReference type="EMBL" id="SLTR01000001">
    <property type="protein sequence ID" value="TDB05562.1"/>
    <property type="molecule type" value="Genomic_DNA"/>
</dbReference>
<dbReference type="Pfam" id="PF11939">
    <property type="entry name" value="NiFe-hyd_HybE"/>
    <property type="match status" value="1"/>
</dbReference>
<dbReference type="InterPro" id="IPR023994">
    <property type="entry name" value="NiFe-hyd_HybE"/>
</dbReference>
<keyword evidence="3" id="KW-1185">Reference proteome</keyword>
<organism evidence="2 3">
    <name type="scientific">Halomonas marinisediminis</name>
    <dbReference type="NCBI Taxonomy" id="2546095"/>
    <lineage>
        <taxon>Bacteria</taxon>
        <taxon>Pseudomonadati</taxon>
        <taxon>Pseudomonadota</taxon>
        <taxon>Gammaproteobacteria</taxon>
        <taxon>Oceanospirillales</taxon>
        <taxon>Halomonadaceae</taxon>
        <taxon>Halomonas</taxon>
    </lineage>
</organism>
<comment type="similarity">
    <text evidence="1">Belongs to the HupJ family.</text>
</comment>
<evidence type="ECO:0000313" key="3">
    <source>
        <dbReference type="Proteomes" id="UP000294823"/>
    </source>
</evidence>
<dbReference type="Gene3D" id="3.30.1460.40">
    <property type="entry name" value="[NiFe]-hydrogenase assembly chaperone, HybE"/>
    <property type="match status" value="1"/>
</dbReference>
<sequence>MEKPMHALTPDQYQRLRRLAEAWTASHLRESKSLPQFNPLLAADALCFQCYRLPEHGEQLVGALVTPVSLWLVMLPERANAPLPVAGERCTLTLPSGRYPMEAVELGDEVACWRLILLDDLTDVASRQDASRLAQRLMERVMRSDESAQAPSQSGA</sequence>
<name>A0ABY2DFW3_9GAMM</name>
<protein>
    <submittedName>
        <fullName evidence="2">[NiFe]-hydrogenase assembly, chaperone, HybE</fullName>
    </submittedName>
</protein>
<evidence type="ECO:0000313" key="2">
    <source>
        <dbReference type="EMBL" id="TDB05562.1"/>
    </source>
</evidence>
<evidence type="ECO:0000256" key="1">
    <source>
        <dbReference type="ARBA" id="ARBA00006532"/>
    </source>
</evidence>
<proteinExistence type="inferred from homology"/>
<dbReference type="InterPro" id="IPR038530">
    <property type="entry name" value="NiFe-hyd_HybE_sf"/>
</dbReference>
<gene>
    <name evidence="2" type="primary">hybE</name>
    <name evidence="2" type="ORF">E0702_00940</name>
</gene>
<accession>A0ABY2DFW3</accession>
<reference evidence="2 3" key="1">
    <citation type="submission" date="2019-03" db="EMBL/GenBank/DDBJ databases">
        <title>Halomonas marinisediminis sp. nov., a moderately halophilic bacterium isolated from the Bohai Gulf.</title>
        <authorList>
            <person name="Ji X."/>
        </authorList>
    </citation>
    <scope>NUCLEOTIDE SEQUENCE [LARGE SCALE GENOMIC DNA]</scope>
    <source>
        <strain evidence="2 3">204</strain>
    </source>
</reference>
<comment type="caution">
    <text evidence="2">The sequence shown here is derived from an EMBL/GenBank/DDBJ whole genome shotgun (WGS) entry which is preliminary data.</text>
</comment>